<dbReference type="CDD" id="cd05930">
    <property type="entry name" value="A_NRPS"/>
    <property type="match status" value="1"/>
</dbReference>
<keyword evidence="3" id="KW-1133">Transmembrane helix</keyword>
<dbReference type="InterPro" id="IPR042099">
    <property type="entry name" value="ANL_N_sf"/>
</dbReference>
<keyword evidence="6" id="KW-1185">Reference proteome</keyword>
<feature type="transmembrane region" description="Helical" evidence="3">
    <location>
        <begin position="1156"/>
        <end position="1174"/>
    </location>
</feature>
<dbReference type="InterPro" id="IPR010071">
    <property type="entry name" value="AA_adenyl_dom"/>
</dbReference>
<feature type="transmembrane region" description="Helical" evidence="3">
    <location>
        <begin position="622"/>
        <end position="641"/>
    </location>
</feature>
<accession>A0ABS8D9I6</accession>
<dbReference type="Gene3D" id="2.160.10.10">
    <property type="entry name" value="Hexapeptide repeat proteins"/>
    <property type="match status" value="3"/>
</dbReference>
<dbReference type="InterPro" id="IPR012728">
    <property type="entry name" value="Pls/PosA_C"/>
</dbReference>
<organism evidence="5 6">
    <name type="scientific">Leeia speluncae</name>
    <dbReference type="NCBI Taxonomy" id="2884804"/>
    <lineage>
        <taxon>Bacteria</taxon>
        <taxon>Pseudomonadati</taxon>
        <taxon>Pseudomonadota</taxon>
        <taxon>Betaproteobacteria</taxon>
        <taxon>Neisseriales</taxon>
        <taxon>Leeiaceae</taxon>
        <taxon>Leeia</taxon>
    </lineage>
</organism>
<keyword evidence="1" id="KW-0596">Phosphopantetheine</keyword>
<keyword evidence="3" id="KW-0472">Membrane</keyword>
<dbReference type="PROSITE" id="PS00012">
    <property type="entry name" value="PHOSPHOPANTETHEINE"/>
    <property type="match status" value="1"/>
</dbReference>
<dbReference type="Pfam" id="PF00550">
    <property type="entry name" value="PP-binding"/>
    <property type="match status" value="1"/>
</dbReference>
<feature type="transmembrane region" description="Helical" evidence="3">
    <location>
        <begin position="859"/>
        <end position="881"/>
    </location>
</feature>
<feature type="transmembrane region" description="Helical" evidence="3">
    <location>
        <begin position="1114"/>
        <end position="1136"/>
    </location>
</feature>
<dbReference type="Proteomes" id="UP001165395">
    <property type="component" value="Unassembled WGS sequence"/>
</dbReference>
<sequence>MTKSEYTLLQGPYLPELLKNETLPDLFEATAKRLPNKTALIFENESLTYAELNAKADIVAHHLIQRGVVSGAMVGLWMHRGISLLVAQLGIAKAGAAWLPMDADLPADRVEICIDDAKAVGIITDFELPAGTQIPAWSYQALCENSHPPLLKRCGHTHTMPAYVIYTSGSTGKPKGICINQGSISHFLRSENHQLGITEGDKVYQGFSVAFDMSFEEIWISYLVGATLWIAPKSLIADPQALPTALRENQITVLHAVPTLLALFAEDVPNLRLINLGGEMCPESVVERWWTPNRQMFNTYGPTEATVSASLASLVKGQPVTIGTPLPNYGLLVMNEQGEALPAGQTGELCIFGPGVSDGYLGRADLTAEKFIRNPYATRPDEERLYKTGDLAIINEDGSVQCLGRADDQIKIRGFRVELGEIEAALCDIPGIGTAAVILKAINGMDQLVAFIASEEDTPPSISELRQHLKQRLPVYMVPAFYEYLAEVPRLTSGKIDRKVLKAKEITLSGLLSEDEDQPQNETEQVIFDTLKKLFPGHPIRLSADFFDDMGGHSLLAARMVSELRAHPLFETITVQDIYQLRSIGKIAEKMHLVALHNQKQSITTKAPNLFNSTWRRLRCGVAQLVAIPVLVAFRILSWLAPFVTYHMLTGDEGDSMVNAMLISVGVFLLGVILSFILPVLGVRALQGHLKPGKYPLWGIGYFRWWLSNRLTEVIPVHLISGSSLYPLYLRAMGAKIGEQVVIGSVTIRAPSLLTIEDKVSIGSSVNLENAHIENGELEVGTIHLAESSYIGSYAVLSTNTKLETLCHVEGLSAVPSGETLQAKQRYQGAPAKLVGAVDMSTYPKRPLAQQKDHLLRHLFYILGALLMAVVFFIPIFPTFVLVDWIDFQWLHIQEQLSSPIWVGIIYFLVSIPACLLLVVITALVSSAIRWTVLPRLSPSSWPVHGSLYYRKWLTNQIQEASLFVLHGIYATLYAPTWYRLLGAKIGKGTEVSTAMGVVPDMLTLGKDAFIADAVMLGDDEINAGWMSINHTVVGDRTFVGNGAYIPDGTVLPPEVLIGVQSTIPNQQAIRPGDTWMGSPSLRLPARESLFGFSDELTFSPSWKRRVGRGIIEAARIVLPQALTICAGYLIVLDLLPIVEEEAWVKLCTHLAIDGALYGALCFVIIWVLKWLFIGRYEPKAAPMWTMFVWTSEAVTNLYESIAVPNFVNFLRGTPFLPWALRLMGAKIGKGTYLDTTDITEFDCAYIGDNVEMNALTGPQTHLFEDRIMKIGNVHIGKGTTVHPRGTILYDAKVGNDVVLGPLSLVMKGETLPANSRWMGTPTSPWLPRTEK</sequence>
<feature type="transmembrane region" description="Helical" evidence="3">
    <location>
        <begin position="901"/>
        <end position="926"/>
    </location>
</feature>
<dbReference type="SUPFAM" id="SSF56801">
    <property type="entry name" value="Acetyl-CoA synthetase-like"/>
    <property type="match status" value="1"/>
</dbReference>
<dbReference type="EMBL" id="JAJBZT010000010">
    <property type="protein sequence ID" value="MCB6184855.1"/>
    <property type="molecule type" value="Genomic_DNA"/>
</dbReference>
<evidence type="ECO:0000256" key="1">
    <source>
        <dbReference type="ARBA" id="ARBA00022450"/>
    </source>
</evidence>
<dbReference type="SUPFAM" id="SSF47336">
    <property type="entry name" value="ACP-like"/>
    <property type="match status" value="1"/>
</dbReference>
<evidence type="ECO:0000256" key="3">
    <source>
        <dbReference type="SAM" id="Phobius"/>
    </source>
</evidence>
<name>A0ABS8D9I6_9NEIS</name>
<dbReference type="Gene3D" id="1.10.1200.10">
    <property type="entry name" value="ACP-like"/>
    <property type="match status" value="1"/>
</dbReference>
<comment type="caution">
    <text evidence="5">The sequence shown here is derived from an EMBL/GenBank/DDBJ whole genome shotgun (WGS) entry which is preliminary data.</text>
</comment>
<reference evidence="5" key="1">
    <citation type="submission" date="2021-10" db="EMBL/GenBank/DDBJ databases">
        <title>The complete genome sequence of Leeia sp. TBRC 13508.</title>
        <authorList>
            <person name="Charoenyingcharoen P."/>
            <person name="Yukphan P."/>
        </authorList>
    </citation>
    <scope>NUCLEOTIDE SEQUENCE</scope>
    <source>
        <strain evidence="5">TBRC 13508</strain>
    </source>
</reference>
<dbReference type="NCBIfam" id="TIGR02353">
    <property type="entry name" value="NRPS_term_dom"/>
    <property type="match status" value="1"/>
</dbReference>
<feature type="domain" description="Carrier" evidence="4">
    <location>
        <begin position="518"/>
        <end position="595"/>
    </location>
</feature>
<protein>
    <submittedName>
        <fullName evidence="5">Amino acid adenylation domain-containing protein</fullName>
    </submittedName>
</protein>
<dbReference type="InterPro" id="IPR020845">
    <property type="entry name" value="AMP-binding_CS"/>
</dbReference>
<dbReference type="InterPro" id="IPR011004">
    <property type="entry name" value="Trimer_LpxA-like_sf"/>
</dbReference>
<dbReference type="SUPFAM" id="SSF51161">
    <property type="entry name" value="Trimeric LpxA-like enzymes"/>
    <property type="match status" value="3"/>
</dbReference>
<dbReference type="Gene3D" id="3.40.50.12780">
    <property type="entry name" value="N-terminal domain of ligase-like"/>
    <property type="match status" value="1"/>
</dbReference>
<dbReference type="InterPro" id="IPR009081">
    <property type="entry name" value="PP-bd_ACP"/>
</dbReference>
<dbReference type="PANTHER" id="PTHR45527">
    <property type="entry name" value="NONRIBOSOMAL PEPTIDE SYNTHETASE"/>
    <property type="match status" value="1"/>
</dbReference>
<evidence type="ECO:0000259" key="4">
    <source>
        <dbReference type="PROSITE" id="PS50075"/>
    </source>
</evidence>
<dbReference type="InterPro" id="IPR025110">
    <property type="entry name" value="AMP-bd_C"/>
</dbReference>
<proteinExistence type="predicted"/>
<dbReference type="InterPro" id="IPR000873">
    <property type="entry name" value="AMP-dep_synth/lig_dom"/>
</dbReference>
<gene>
    <name evidence="5" type="ORF">LIN78_15005</name>
</gene>
<dbReference type="Gene3D" id="3.30.300.30">
    <property type="match status" value="1"/>
</dbReference>
<dbReference type="NCBIfam" id="TIGR01733">
    <property type="entry name" value="AA-adenyl-dom"/>
    <property type="match status" value="1"/>
</dbReference>
<dbReference type="PROSITE" id="PS00455">
    <property type="entry name" value="AMP_BINDING"/>
    <property type="match status" value="1"/>
</dbReference>
<evidence type="ECO:0000256" key="2">
    <source>
        <dbReference type="ARBA" id="ARBA00022553"/>
    </source>
</evidence>
<dbReference type="PANTHER" id="PTHR45527:SF1">
    <property type="entry name" value="FATTY ACID SYNTHASE"/>
    <property type="match status" value="1"/>
</dbReference>
<feature type="transmembrane region" description="Helical" evidence="3">
    <location>
        <begin position="661"/>
        <end position="681"/>
    </location>
</feature>
<dbReference type="PROSITE" id="PS50075">
    <property type="entry name" value="CARRIER"/>
    <property type="match status" value="1"/>
</dbReference>
<dbReference type="InterPro" id="IPR036736">
    <property type="entry name" value="ACP-like_sf"/>
</dbReference>
<dbReference type="Pfam" id="PF00501">
    <property type="entry name" value="AMP-binding"/>
    <property type="match status" value="1"/>
</dbReference>
<dbReference type="RefSeq" id="WP_227181675.1">
    <property type="nucleotide sequence ID" value="NZ_JAJBZT010000010.1"/>
</dbReference>
<evidence type="ECO:0000313" key="5">
    <source>
        <dbReference type="EMBL" id="MCB6184855.1"/>
    </source>
</evidence>
<keyword evidence="2" id="KW-0597">Phosphoprotein</keyword>
<keyword evidence="3" id="KW-0812">Transmembrane</keyword>
<dbReference type="InterPro" id="IPR045851">
    <property type="entry name" value="AMP-bd_C_sf"/>
</dbReference>
<dbReference type="Pfam" id="PF13193">
    <property type="entry name" value="AMP-binding_C"/>
    <property type="match status" value="1"/>
</dbReference>
<dbReference type="InterPro" id="IPR006162">
    <property type="entry name" value="Ppantetheine_attach_site"/>
</dbReference>
<evidence type="ECO:0000313" key="6">
    <source>
        <dbReference type="Proteomes" id="UP001165395"/>
    </source>
</evidence>